<organism evidence="2">
    <name type="scientific">uncultured Nocardioidaceae bacterium</name>
    <dbReference type="NCBI Taxonomy" id="253824"/>
    <lineage>
        <taxon>Bacteria</taxon>
        <taxon>Bacillati</taxon>
        <taxon>Actinomycetota</taxon>
        <taxon>Actinomycetes</taxon>
        <taxon>Propionibacteriales</taxon>
        <taxon>Nocardioidaceae</taxon>
        <taxon>environmental samples</taxon>
    </lineage>
</organism>
<feature type="compositionally biased region" description="Basic residues" evidence="1">
    <location>
        <begin position="1"/>
        <end position="13"/>
    </location>
</feature>
<accession>A0A6J4ML44</accession>
<feature type="non-terminal residue" evidence="2">
    <location>
        <position position="1"/>
    </location>
</feature>
<sequence>PRPRRLRRSRRATTTRSDSDREPRVVVPVPPPRQDPRRVDLPAPARHRLHLDLTPRTALHRRRDRHPTARL</sequence>
<dbReference type="EMBL" id="CADCUH010000170">
    <property type="protein sequence ID" value="CAA9361105.1"/>
    <property type="molecule type" value="Genomic_DNA"/>
</dbReference>
<dbReference type="AlphaFoldDB" id="A0A6J4ML44"/>
<protein>
    <submittedName>
        <fullName evidence="2">Uncharacterized protein</fullName>
    </submittedName>
</protein>
<feature type="region of interest" description="Disordered" evidence="1">
    <location>
        <begin position="1"/>
        <end position="71"/>
    </location>
</feature>
<proteinExistence type="predicted"/>
<feature type="compositionally biased region" description="Basic residues" evidence="1">
    <location>
        <begin position="58"/>
        <end position="71"/>
    </location>
</feature>
<feature type="non-terminal residue" evidence="2">
    <location>
        <position position="71"/>
    </location>
</feature>
<gene>
    <name evidence="2" type="ORF">AVDCRST_MAG36-2649</name>
</gene>
<reference evidence="2" key="1">
    <citation type="submission" date="2020-02" db="EMBL/GenBank/DDBJ databases">
        <authorList>
            <person name="Meier V. D."/>
        </authorList>
    </citation>
    <scope>NUCLEOTIDE SEQUENCE</scope>
    <source>
        <strain evidence="2">AVDCRST_MAG36</strain>
    </source>
</reference>
<evidence type="ECO:0000313" key="2">
    <source>
        <dbReference type="EMBL" id="CAA9361105.1"/>
    </source>
</evidence>
<name>A0A6J4ML44_9ACTN</name>
<evidence type="ECO:0000256" key="1">
    <source>
        <dbReference type="SAM" id="MobiDB-lite"/>
    </source>
</evidence>